<evidence type="ECO:0000313" key="2">
    <source>
        <dbReference type="EMBL" id="KAL1208134.1"/>
    </source>
</evidence>
<name>A0ABD1AXI2_CARAN</name>
<dbReference type="AlphaFoldDB" id="A0ABD1AXI2"/>
<evidence type="ECO:0000256" key="1">
    <source>
        <dbReference type="SAM" id="MobiDB-lite"/>
    </source>
</evidence>
<organism evidence="2 3">
    <name type="scientific">Cardamine amara subsp. amara</name>
    <dbReference type="NCBI Taxonomy" id="228776"/>
    <lineage>
        <taxon>Eukaryota</taxon>
        <taxon>Viridiplantae</taxon>
        <taxon>Streptophyta</taxon>
        <taxon>Embryophyta</taxon>
        <taxon>Tracheophyta</taxon>
        <taxon>Spermatophyta</taxon>
        <taxon>Magnoliopsida</taxon>
        <taxon>eudicotyledons</taxon>
        <taxon>Gunneridae</taxon>
        <taxon>Pentapetalae</taxon>
        <taxon>rosids</taxon>
        <taxon>malvids</taxon>
        <taxon>Brassicales</taxon>
        <taxon>Brassicaceae</taxon>
        <taxon>Cardamineae</taxon>
        <taxon>Cardamine</taxon>
    </lineage>
</organism>
<feature type="compositionally biased region" description="Polar residues" evidence="1">
    <location>
        <begin position="53"/>
        <end position="68"/>
    </location>
</feature>
<dbReference type="EMBL" id="JBANAX010000457">
    <property type="protein sequence ID" value="KAL1208134.1"/>
    <property type="molecule type" value="Genomic_DNA"/>
</dbReference>
<keyword evidence="3" id="KW-1185">Reference proteome</keyword>
<protein>
    <submittedName>
        <fullName evidence="2">Uncharacterized protein</fullName>
    </submittedName>
</protein>
<proteinExistence type="predicted"/>
<feature type="region of interest" description="Disordered" evidence="1">
    <location>
        <begin position="1"/>
        <end position="96"/>
    </location>
</feature>
<reference evidence="2 3" key="1">
    <citation type="submission" date="2024-04" db="EMBL/GenBank/DDBJ databases">
        <title>Genome assembly C_amara_ONT_v2.</title>
        <authorList>
            <person name="Yant L."/>
            <person name="Moore C."/>
            <person name="Slenker M."/>
        </authorList>
    </citation>
    <scope>NUCLEOTIDE SEQUENCE [LARGE SCALE GENOMIC DNA]</scope>
    <source>
        <tissue evidence="2">Leaf</tissue>
    </source>
</reference>
<feature type="compositionally biased region" description="Basic residues" evidence="1">
    <location>
        <begin position="7"/>
        <end position="18"/>
    </location>
</feature>
<dbReference type="Proteomes" id="UP001558713">
    <property type="component" value="Unassembled WGS sequence"/>
</dbReference>
<evidence type="ECO:0000313" key="3">
    <source>
        <dbReference type="Proteomes" id="UP001558713"/>
    </source>
</evidence>
<sequence length="149" mass="17196">MHDLRSRLPKRQNQRSRGNRTEPEQLVEVENLDELSVSDTELIEPTDMIICTLNRQSGPTEGNTQGPENQPDPMEENPSEARADGENTPSFEEQVLKRPDWRITIMQYIKEGVVPPNKWDTRKLKQLSSKYCIINSKLYKRSISGPYLV</sequence>
<comment type="caution">
    <text evidence="2">The sequence shown here is derived from an EMBL/GenBank/DDBJ whole genome shotgun (WGS) entry which is preliminary data.</text>
</comment>
<gene>
    <name evidence="2" type="ORF">V5N11_014790</name>
</gene>
<accession>A0ABD1AXI2</accession>